<dbReference type="Pfam" id="PF06854">
    <property type="entry name" value="Phage_Gp15"/>
    <property type="match status" value="1"/>
</dbReference>
<protein>
    <submittedName>
        <fullName evidence="1">Bacteriophage Gp15 protein</fullName>
    </submittedName>
</protein>
<evidence type="ECO:0000313" key="1">
    <source>
        <dbReference type="EMBL" id="CUO82047.1"/>
    </source>
</evidence>
<dbReference type="InterPro" id="IPR009660">
    <property type="entry name" value="Phage_A500_Gp15"/>
</dbReference>
<accession>A0A174I8U0</accession>
<dbReference type="AlphaFoldDB" id="A0A174I8U0"/>
<organism evidence="1 2">
    <name type="scientific">Blautia obeum</name>
    <dbReference type="NCBI Taxonomy" id="40520"/>
    <lineage>
        <taxon>Bacteria</taxon>
        <taxon>Bacillati</taxon>
        <taxon>Bacillota</taxon>
        <taxon>Clostridia</taxon>
        <taxon>Lachnospirales</taxon>
        <taxon>Lachnospiraceae</taxon>
        <taxon>Blautia</taxon>
    </lineage>
</organism>
<sequence length="190" mass="22250">MRAYELPTSLNINGVAYTIRTDFRAIIDILIAMNDPDLDQQAKTFIMLQILYEEWQNIPFEDLTEACQKACEFIDCGQTDDAPNRPKPRLMDWEQDGDMIVPAVNKVAGKEIRAVPYMHWWTFFGYFMESGECLFNTVVGIRSKKAKGEKLDKWEKKFYQENKNIIDIKTRLSEEEQAYKDTLNEMLNLK</sequence>
<dbReference type="Proteomes" id="UP000095409">
    <property type="component" value="Unassembled WGS sequence"/>
</dbReference>
<dbReference type="EMBL" id="CYZD01000030">
    <property type="protein sequence ID" value="CUO82047.1"/>
    <property type="molecule type" value="Genomic_DNA"/>
</dbReference>
<dbReference type="RefSeq" id="WP_005427352.1">
    <property type="nucleotide sequence ID" value="NZ_CYZD01000030.1"/>
</dbReference>
<dbReference type="GeneID" id="79804657"/>
<proteinExistence type="predicted"/>
<evidence type="ECO:0000313" key="2">
    <source>
        <dbReference type="Proteomes" id="UP000095409"/>
    </source>
</evidence>
<gene>
    <name evidence="1" type="ORF">ERS852394_03104</name>
</gene>
<reference evidence="1 2" key="1">
    <citation type="submission" date="2015-09" db="EMBL/GenBank/DDBJ databases">
        <authorList>
            <consortium name="Pathogen Informatics"/>
        </authorList>
    </citation>
    <scope>NUCLEOTIDE SEQUENCE [LARGE SCALE GENOMIC DNA]</scope>
    <source>
        <strain evidence="1 2">2789STDY5608837</strain>
    </source>
</reference>
<name>A0A174I8U0_9FIRM</name>